<reference evidence="2" key="1">
    <citation type="submission" date="2022-06" db="EMBL/GenBank/DDBJ databases">
        <title>Draft Genome Sequences of Three Actinomyces oris Strains, Isolated from Healthy Human Feces.</title>
        <authorList>
            <person name="Ye Y."/>
            <person name="Liu C."/>
            <person name="Zhao J."/>
            <person name="Xu J."/>
            <person name="Huang H."/>
            <person name="Wang B."/>
            <person name="Wei J."/>
            <person name="Jing X."/>
        </authorList>
    </citation>
    <scope>NUCLEOTIDE SEQUENCE</scope>
    <source>
        <strain evidence="2">CNGBCC1803727</strain>
    </source>
</reference>
<keyword evidence="1" id="KW-1133">Transmembrane helix</keyword>
<dbReference type="RefSeq" id="WP_308679476.1">
    <property type="nucleotide sequence ID" value="NZ_JAMZMF010000006.1"/>
</dbReference>
<dbReference type="EMBL" id="JAMZMF010000006">
    <property type="protein sequence ID" value="MDR0177306.1"/>
    <property type="molecule type" value="Genomic_DNA"/>
</dbReference>
<dbReference type="Proteomes" id="UP001230065">
    <property type="component" value="Unassembled WGS sequence"/>
</dbReference>
<sequence>MREPPSDAVDDLMGFDRSGPSHFLIAGDKERTVLMFRLIWIVSIHTRNFLHHYMPTNIVLDKLRTRRGLKWGVPAMLLAIPCLAAGNVMTVLIGRGAPGWFHLLVLLCIWNAFKFLIMGPGERGAVDAYLHC</sequence>
<keyword evidence="1" id="KW-0472">Membrane</keyword>
<proteinExistence type="predicted"/>
<accession>A0AAW8L991</accession>
<feature type="transmembrane region" description="Helical" evidence="1">
    <location>
        <begin position="33"/>
        <end position="50"/>
    </location>
</feature>
<protein>
    <submittedName>
        <fullName evidence="2">Uncharacterized protein</fullName>
    </submittedName>
</protein>
<evidence type="ECO:0000256" key="1">
    <source>
        <dbReference type="SAM" id="Phobius"/>
    </source>
</evidence>
<comment type="caution">
    <text evidence="2">The sequence shown here is derived from an EMBL/GenBank/DDBJ whole genome shotgun (WGS) entry which is preliminary data.</text>
</comment>
<evidence type="ECO:0000313" key="3">
    <source>
        <dbReference type="Proteomes" id="UP001230065"/>
    </source>
</evidence>
<feature type="transmembrane region" description="Helical" evidence="1">
    <location>
        <begin position="99"/>
        <end position="117"/>
    </location>
</feature>
<feature type="transmembrane region" description="Helical" evidence="1">
    <location>
        <begin position="71"/>
        <end position="93"/>
    </location>
</feature>
<gene>
    <name evidence="2" type="ORF">RF687_05015</name>
</gene>
<evidence type="ECO:0000313" key="2">
    <source>
        <dbReference type="EMBL" id="MDR0177306.1"/>
    </source>
</evidence>
<dbReference type="AlphaFoldDB" id="A0AAW8L991"/>
<name>A0AAW8L991_9ACTO</name>
<keyword evidence="1" id="KW-0812">Transmembrane</keyword>
<organism evidence="2 3">
    <name type="scientific">Actinomyces oris</name>
    <dbReference type="NCBI Taxonomy" id="544580"/>
    <lineage>
        <taxon>Bacteria</taxon>
        <taxon>Bacillati</taxon>
        <taxon>Actinomycetota</taxon>
        <taxon>Actinomycetes</taxon>
        <taxon>Actinomycetales</taxon>
        <taxon>Actinomycetaceae</taxon>
        <taxon>Actinomyces</taxon>
    </lineage>
</organism>